<name>A0AC59Z6F2_RANTA</name>
<proteinExistence type="predicted"/>
<organism evidence="1 2">
    <name type="scientific">Rangifer tarandus platyrhynchus</name>
    <name type="common">Svalbard reindeer</name>
    <dbReference type="NCBI Taxonomy" id="3082113"/>
    <lineage>
        <taxon>Eukaryota</taxon>
        <taxon>Metazoa</taxon>
        <taxon>Chordata</taxon>
        <taxon>Craniata</taxon>
        <taxon>Vertebrata</taxon>
        <taxon>Euteleostomi</taxon>
        <taxon>Mammalia</taxon>
        <taxon>Eutheria</taxon>
        <taxon>Laurasiatheria</taxon>
        <taxon>Artiodactyla</taxon>
        <taxon>Ruminantia</taxon>
        <taxon>Pecora</taxon>
        <taxon>Cervidae</taxon>
        <taxon>Odocoileinae</taxon>
        <taxon>Rangifer</taxon>
    </lineage>
</organism>
<accession>A0AC59Z6F2</accession>
<dbReference type="EMBL" id="OX596109">
    <property type="protein sequence ID" value="CAN0268128.1"/>
    <property type="molecule type" value="Genomic_DNA"/>
</dbReference>
<reference evidence="1" key="2">
    <citation type="submission" date="2025-03" db="EMBL/GenBank/DDBJ databases">
        <authorList>
            <consortium name="ELIXIR-Norway"/>
            <consortium name="Elixir Norway"/>
        </authorList>
    </citation>
    <scope>NUCLEOTIDE SEQUENCE</scope>
</reference>
<dbReference type="Proteomes" id="UP001162501">
    <property type="component" value="Chromosome 25"/>
</dbReference>
<evidence type="ECO:0000313" key="2">
    <source>
        <dbReference type="Proteomes" id="UP001162501"/>
    </source>
</evidence>
<protein>
    <submittedName>
        <fullName evidence="1">Uncharacterized protein</fullName>
    </submittedName>
</protein>
<sequence>MHHCPRAEPRAGNGAGTHPAARRGMPMRIYRARGRRPRPRAPRTAAAWRSPSGSLPVSQFFASGGGSIGASASASALPELQVGPLLSSVQKTQSAGEQLCAQETGSWTVSLKQDQVLTSSLRQAG</sequence>
<gene>
    <name evidence="1" type="ORF">MRATA1EN22A_LOCUS14624</name>
</gene>
<reference evidence="1" key="1">
    <citation type="submission" date="2023-05" db="EMBL/GenBank/DDBJ databases">
        <authorList>
            <consortium name="ELIXIR-Norway"/>
        </authorList>
    </citation>
    <scope>NUCLEOTIDE SEQUENCE</scope>
</reference>
<evidence type="ECO:0000313" key="1">
    <source>
        <dbReference type="EMBL" id="CAN0268128.1"/>
    </source>
</evidence>